<evidence type="ECO:0000256" key="13">
    <source>
        <dbReference type="PIRSR" id="PIRSR000109-1"/>
    </source>
</evidence>
<proteinExistence type="inferred from homology"/>
<evidence type="ECO:0000256" key="10">
    <source>
        <dbReference type="ARBA" id="ARBA00023126"/>
    </source>
</evidence>
<evidence type="ECO:0000256" key="9">
    <source>
        <dbReference type="ARBA" id="ARBA00023064"/>
    </source>
</evidence>
<comment type="catalytic activity">
    <reaction evidence="11 12 15">
        <text>6-phospho-D-gluconate + NADP(+) = D-ribulose 5-phosphate + CO2 + NADPH</text>
        <dbReference type="Rhea" id="RHEA:10116"/>
        <dbReference type="ChEBI" id="CHEBI:16526"/>
        <dbReference type="ChEBI" id="CHEBI:57783"/>
        <dbReference type="ChEBI" id="CHEBI:58121"/>
        <dbReference type="ChEBI" id="CHEBI:58349"/>
        <dbReference type="ChEBI" id="CHEBI:58759"/>
        <dbReference type="EC" id="1.1.1.44"/>
    </reaction>
</comment>
<dbReference type="GO" id="GO:0004616">
    <property type="term" value="F:phosphogluconate dehydrogenase (decarboxylating) activity"/>
    <property type="evidence" value="ECO:0007669"/>
    <property type="project" value="UniProtKB-EC"/>
</dbReference>
<accession>A0A1I8EYU0</accession>
<comment type="subunit">
    <text evidence="4 12">Homodimer.</text>
</comment>
<keyword evidence="8 12" id="KW-0560">Oxidoreductase</keyword>
<dbReference type="GO" id="GO:0019521">
    <property type="term" value="P:D-gluconate metabolic process"/>
    <property type="evidence" value="ECO:0007669"/>
    <property type="project" value="UniProtKB-KW"/>
</dbReference>
<comment type="function">
    <text evidence="1 12">Catalyzes the oxidative decarboxylation of 6-phosphogluconate to ribulose 5-phosphate and CO(2), with concomitant reduction of NADP to NADPH.</text>
</comment>
<dbReference type="InterPro" id="IPR006113">
    <property type="entry name" value="6PGDH_Gnd/GntZ"/>
</dbReference>
<dbReference type="InterPro" id="IPR006114">
    <property type="entry name" value="6PGDH_C"/>
</dbReference>
<keyword evidence="10 12" id="KW-0570">Pentose shunt</keyword>
<dbReference type="PRINTS" id="PR00076">
    <property type="entry name" value="6PGDHDRGNASE"/>
</dbReference>
<sequence>MSLDEKDKADIAVIGLAVMGQNLILNMLEKGFVKPRRIMLMVKAGQPVDAMISNILPFLDRDDIIIDGGNSEYTDTARRCTELKEKGIRFVGCGVSGGEEGARHGPSLMPGGSAEAWPYIKDIFQAIAAKVDNEPCCDWVGENGAGHFVKMVHNGIEYGDMQLIAEAYSLLKDGADLTHDEMAELLSVLFANRSRLLAFRYVFAEWNKGALDSYLIEITSHILKFKDENKQTLLPNIRDAAGQKGTGKWTGIVALNYGIPLTLIGEAVFARCLSSLKDDRVAAAKILPGPNPDKAGIVGDRKAFCEHIRKALYASKIISYAQGFMLLAEANRVFKWNLNFGSIALMWRGGCIIRSRFLGEIKKAYDTNPKLSNLLMDSFFLNAIRKCQESWRIISAAGILLGIPTPAFSTALAFYDGFRCKVLPANLIQAQRDYFGAHMYELMDKPGTFLHTNWTGTGGNVTSTAYIQ</sequence>
<organism evidence="17">
    <name type="scientific">Wuchereria bancrofti</name>
    <dbReference type="NCBI Taxonomy" id="6293"/>
    <lineage>
        <taxon>Eukaryota</taxon>
        <taxon>Metazoa</taxon>
        <taxon>Ecdysozoa</taxon>
        <taxon>Nematoda</taxon>
        <taxon>Chromadorea</taxon>
        <taxon>Rhabditida</taxon>
        <taxon>Spirurina</taxon>
        <taxon>Spiruromorpha</taxon>
        <taxon>Filarioidea</taxon>
        <taxon>Onchocercidae</taxon>
        <taxon>Wuchereria</taxon>
    </lineage>
</organism>
<feature type="domain" description="6-phosphogluconate dehydrogenase C-terminal" evidence="16">
    <location>
        <begin position="146"/>
        <end position="455"/>
    </location>
</feature>
<dbReference type="PIRSF" id="PIRSF000109">
    <property type="entry name" value="6PGD"/>
    <property type="match status" value="1"/>
</dbReference>
<dbReference type="NCBIfam" id="NF006765">
    <property type="entry name" value="PRK09287.1"/>
    <property type="match status" value="1"/>
</dbReference>
<evidence type="ECO:0000256" key="12">
    <source>
        <dbReference type="PIRNR" id="PIRNR000109"/>
    </source>
</evidence>
<evidence type="ECO:0000259" key="16">
    <source>
        <dbReference type="SMART" id="SM01350"/>
    </source>
</evidence>
<evidence type="ECO:0000256" key="6">
    <source>
        <dbReference type="ARBA" id="ARBA00018193"/>
    </source>
</evidence>
<dbReference type="WBParaSite" id="maker-PairedContig_6229-snap-gene-1.33-mRNA-1">
    <property type="protein sequence ID" value="maker-PairedContig_6229-snap-gene-1.33-mRNA-1"/>
    <property type="gene ID" value="maker-PairedContig_6229-snap-gene-1.33"/>
</dbReference>
<protein>
    <recommendedName>
        <fullName evidence="6 12">6-phosphogluconate dehydrogenase, decarboxylating</fullName>
        <ecNumber evidence="5 12">1.1.1.44</ecNumber>
    </recommendedName>
</protein>
<evidence type="ECO:0000256" key="11">
    <source>
        <dbReference type="ARBA" id="ARBA00048640"/>
    </source>
</evidence>
<feature type="binding site" description="in other chain" evidence="14">
    <location>
        <position position="244"/>
    </location>
    <ligand>
        <name>substrate</name>
        <note>ligand shared between dimeric partners</note>
    </ligand>
</feature>
<dbReference type="Pfam" id="PF03446">
    <property type="entry name" value="NAD_binding_2"/>
    <property type="match status" value="1"/>
</dbReference>
<keyword evidence="9 15" id="KW-0311">Gluconate utilization</keyword>
<feature type="binding site" description="in other chain" evidence="14">
    <location>
        <begin position="96"/>
        <end position="98"/>
    </location>
    <ligand>
        <name>substrate</name>
        <note>ligand shared between dimeric partners</note>
    </ligand>
</feature>
<dbReference type="SMART" id="SM01350">
    <property type="entry name" value="6PGD"/>
    <property type="match status" value="1"/>
</dbReference>
<dbReference type="Pfam" id="PF00393">
    <property type="entry name" value="6PGD"/>
    <property type="match status" value="1"/>
</dbReference>
<evidence type="ECO:0000256" key="4">
    <source>
        <dbReference type="ARBA" id="ARBA00011738"/>
    </source>
</evidence>
<dbReference type="InterPro" id="IPR006115">
    <property type="entry name" value="6PGDH_NADP-bd"/>
</dbReference>
<dbReference type="PANTHER" id="PTHR11811">
    <property type="entry name" value="6-PHOSPHOGLUCONATE DEHYDROGENASE"/>
    <property type="match status" value="1"/>
</dbReference>
<dbReference type="EC" id="1.1.1.44" evidence="5 12"/>
<feature type="active site" description="Proton donor" evidence="13">
    <location>
        <position position="157"/>
    </location>
</feature>
<dbReference type="GO" id="GO:0050661">
    <property type="term" value="F:NADP binding"/>
    <property type="evidence" value="ECO:0007669"/>
    <property type="project" value="InterPro"/>
</dbReference>
<evidence type="ECO:0000256" key="8">
    <source>
        <dbReference type="ARBA" id="ARBA00023002"/>
    </source>
</evidence>
<dbReference type="SUPFAM" id="SSF48179">
    <property type="entry name" value="6-phosphogluconate dehydrogenase C-terminal domain-like"/>
    <property type="match status" value="1"/>
</dbReference>
<feature type="binding site" description="in other chain" evidence="14">
    <location>
        <position position="70"/>
    </location>
    <ligand>
        <name>substrate</name>
        <note>ligand shared between dimeric partners</note>
    </ligand>
</feature>
<dbReference type="InterPro" id="IPR006184">
    <property type="entry name" value="6PGdom_BS"/>
</dbReference>
<dbReference type="AlphaFoldDB" id="A0A1I8EYU0"/>
<dbReference type="InterPro" id="IPR008927">
    <property type="entry name" value="6-PGluconate_DH-like_C_sf"/>
</dbReference>
<keyword evidence="7 12" id="KW-0521">NADP</keyword>
<evidence type="ECO:0000256" key="14">
    <source>
        <dbReference type="PIRSR" id="PIRSR000109-2"/>
    </source>
</evidence>
<dbReference type="GO" id="GO:0006098">
    <property type="term" value="P:pentose-phosphate shunt"/>
    <property type="evidence" value="ECO:0007669"/>
    <property type="project" value="UniProtKB-UniPathway"/>
</dbReference>
<evidence type="ECO:0000256" key="2">
    <source>
        <dbReference type="ARBA" id="ARBA00004874"/>
    </source>
</evidence>
<dbReference type="InterPro" id="IPR006183">
    <property type="entry name" value="Pgluconate_DH"/>
</dbReference>
<name>A0A1I8EYU0_WUCBA</name>
<evidence type="ECO:0000256" key="1">
    <source>
        <dbReference type="ARBA" id="ARBA00002526"/>
    </source>
</evidence>
<dbReference type="Gene3D" id="1.20.5.320">
    <property type="entry name" value="6-Phosphogluconate Dehydrogenase, domain 3"/>
    <property type="match status" value="1"/>
</dbReference>
<dbReference type="FunFam" id="1.20.5.320:FF:000002">
    <property type="entry name" value="6-phosphogluconate dehydrogenase, decarboxylating"/>
    <property type="match status" value="1"/>
</dbReference>
<evidence type="ECO:0000256" key="7">
    <source>
        <dbReference type="ARBA" id="ARBA00022857"/>
    </source>
</evidence>
<dbReference type="PROSITE" id="PS00461">
    <property type="entry name" value="6PGD"/>
    <property type="match status" value="1"/>
</dbReference>
<feature type="binding site" evidence="14">
    <location>
        <position position="432"/>
    </location>
    <ligand>
        <name>substrate</name>
        <note>ligand shared between dimeric partners</note>
    </ligand>
</feature>
<dbReference type="NCBIfam" id="TIGR00873">
    <property type="entry name" value="gnd"/>
    <property type="match status" value="1"/>
</dbReference>
<evidence type="ECO:0000256" key="5">
    <source>
        <dbReference type="ARBA" id="ARBA00013011"/>
    </source>
</evidence>
<dbReference type="UniPathway" id="UPA00115">
    <property type="reaction ID" value="UER00410"/>
</dbReference>
<evidence type="ECO:0000256" key="15">
    <source>
        <dbReference type="RuleBase" id="RU000485"/>
    </source>
</evidence>
<feature type="binding site" description="in other chain" evidence="14">
    <location>
        <begin position="153"/>
        <end position="154"/>
    </location>
    <ligand>
        <name>substrate</name>
        <note>ligand shared between dimeric partners</note>
    </ligand>
</feature>
<dbReference type="Gene3D" id="3.40.50.720">
    <property type="entry name" value="NAD(P)-binding Rossmann-like Domain"/>
    <property type="match status" value="1"/>
</dbReference>
<dbReference type="FunFam" id="1.10.1040.10:FF:000002">
    <property type="entry name" value="6-phosphogluconate dehydrogenase, decarboxylating"/>
    <property type="match status" value="1"/>
</dbReference>
<feature type="active site" description="Proton acceptor" evidence="13">
    <location>
        <position position="150"/>
    </location>
</feature>
<reference evidence="17" key="1">
    <citation type="submission" date="2016-11" db="UniProtKB">
        <authorList>
            <consortium name="WormBaseParasite"/>
        </authorList>
    </citation>
    <scope>IDENTIFICATION</scope>
    <source>
        <strain evidence="17">pt0022</strain>
    </source>
</reference>
<feature type="binding site" description="in other chain" evidence="14">
    <location>
        <position position="271"/>
    </location>
    <ligand>
        <name>substrate</name>
        <note>ligand shared between dimeric partners</note>
    </ligand>
</feature>
<evidence type="ECO:0000313" key="17">
    <source>
        <dbReference type="WBParaSite" id="maker-PairedContig_6229-snap-gene-1.33-mRNA-1"/>
    </source>
</evidence>
<dbReference type="InterPro" id="IPR013328">
    <property type="entry name" value="6PGD_dom2"/>
</dbReference>
<dbReference type="InterPro" id="IPR036291">
    <property type="entry name" value="NAD(P)-bd_dom_sf"/>
</dbReference>
<dbReference type="Gene3D" id="1.10.1040.10">
    <property type="entry name" value="N-(1-d-carboxylethyl)-l-norvaline Dehydrogenase, domain 2"/>
    <property type="match status" value="1"/>
</dbReference>
<evidence type="ECO:0000256" key="3">
    <source>
        <dbReference type="ARBA" id="ARBA00008419"/>
    </source>
</evidence>
<dbReference type="STRING" id="6293.A0A1I8EYU0"/>
<feature type="binding site" description="in other chain" evidence="14">
    <location>
        <position position="158"/>
    </location>
    <ligand>
        <name>substrate</name>
        <note>ligand shared between dimeric partners</note>
    </ligand>
</feature>
<dbReference type="SUPFAM" id="SSF51735">
    <property type="entry name" value="NAD(P)-binding Rossmann-fold domains"/>
    <property type="match status" value="1"/>
</dbReference>
<comment type="similarity">
    <text evidence="3 12 15">Belongs to the 6-phosphogluconate dehydrogenase family.</text>
</comment>
<comment type="pathway">
    <text evidence="2 12 15">Carbohydrate degradation; pentose phosphate pathway; D-ribulose 5-phosphate from D-glucose 6-phosphate (oxidative stage): step 3/3.</text>
</comment>
<feature type="binding site" evidence="14">
    <location>
        <position position="438"/>
    </location>
    <ligand>
        <name>substrate</name>
        <note>ligand shared between dimeric partners</note>
    </ligand>
</feature>